<evidence type="ECO:0000256" key="1">
    <source>
        <dbReference type="ARBA" id="ARBA00004123"/>
    </source>
</evidence>
<evidence type="ECO:0000256" key="4">
    <source>
        <dbReference type="ARBA" id="ARBA00022728"/>
    </source>
</evidence>
<dbReference type="GO" id="GO:0000389">
    <property type="term" value="P:mRNA 3'-splice site recognition"/>
    <property type="evidence" value="ECO:0007669"/>
    <property type="project" value="EnsemblFungi"/>
</dbReference>
<evidence type="ECO:0000313" key="11">
    <source>
        <dbReference type="EMBL" id="ODV78278.1"/>
    </source>
</evidence>
<dbReference type="EMBL" id="KV453913">
    <property type="protein sequence ID" value="ODV78278.1"/>
    <property type="molecule type" value="Genomic_DNA"/>
</dbReference>
<accession>A0A1E4SFJ2</accession>
<evidence type="ECO:0000256" key="8">
    <source>
        <dbReference type="ARBA" id="ARBA00068146"/>
    </source>
</evidence>
<keyword evidence="6" id="KW-0508">mRNA splicing</keyword>
<evidence type="ECO:0000256" key="5">
    <source>
        <dbReference type="ARBA" id="ARBA00022737"/>
    </source>
</evidence>
<feature type="region of interest" description="Disordered" evidence="10">
    <location>
        <begin position="60"/>
        <end position="138"/>
    </location>
</feature>
<dbReference type="GO" id="GO:0000974">
    <property type="term" value="C:Prp19 complex"/>
    <property type="evidence" value="ECO:0007669"/>
    <property type="project" value="EnsemblFungi"/>
</dbReference>
<dbReference type="PANTHER" id="PTHR43979:SF1">
    <property type="entry name" value="PRE-MRNA-PROCESSING FACTOR 17"/>
    <property type="match status" value="1"/>
</dbReference>
<dbReference type="GO" id="GO:0071014">
    <property type="term" value="C:post-mRNA release spliceosomal complex"/>
    <property type="evidence" value="ECO:0007669"/>
    <property type="project" value="EnsemblFungi"/>
</dbReference>
<dbReference type="FunFam" id="2.130.10.10:FF:000034">
    <property type="entry name" value="Pre-mRNA-processing factor 17, putative"/>
    <property type="match status" value="1"/>
</dbReference>
<keyword evidence="7" id="KW-0539">Nucleus</keyword>
<feature type="compositionally biased region" description="Basic residues" evidence="10">
    <location>
        <begin position="73"/>
        <end position="82"/>
    </location>
</feature>
<feature type="region of interest" description="Disordered" evidence="10">
    <location>
        <begin position="1"/>
        <end position="40"/>
    </location>
</feature>
<dbReference type="AlphaFoldDB" id="A0A1E4SFJ2"/>
<dbReference type="Pfam" id="PF00400">
    <property type="entry name" value="WD40"/>
    <property type="match status" value="4"/>
</dbReference>
<dbReference type="InterPro" id="IPR019775">
    <property type="entry name" value="WD40_repeat_CS"/>
</dbReference>
<dbReference type="PANTHER" id="PTHR43979">
    <property type="entry name" value="PRE-MRNA-PROCESSING FACTOR 17"/>
    <property type="match status" value="1"/>
</dbReference>
<dbReference type="InterPro" id="IPR036322">
    <property type="entry name" value="WD40_repeat_dom_sf"/>
</dbReference>
<feature type="repeat" description="WD" evidence="9">
    <location>
        <begin position="318"/>
        <end position="350"/>
    </location>
</feature>
<gene>
    <name evidence="11" type="ORF">CANTADRAFT_22295</name>
</gene>
<keyword evidence="5" id="KW-0677">Repeat</keyword>
<dbReference type="GO" id="GO:0003729">
    <property type="term" value="F:mRNA binding"/>
    <property type="evidence" value="ECO:0007669"/>
    <property type="project" value="TreeGrafter"/>
</dbReference>
<dbReference type="OrthoDB" id="10257301at2759"/>
<name>A0A1E4SFJ2_9ASCO</name>
<dbReference type="GO" id="GO:0071013">
    <property type="term" value="C:catalytic step 2 spliceosome"/>
    <property type="evidence" value="ECO:0007669"/>
    <property type="project" value="InterPro"/>
</dbReference>
<feature type="compositionally biased region" description="Acidic residues" evidence="10">
    <location>
        <begin position="123"/>
        <end position="138"/>
    </location>
</feature>
<dbReference type="GO" id="GO:0000348">
    <property type="term" value="P:mRNA branch site recognition"/>
    <property type="evidence" value="ECO:0007669"/>
    <property type="project" value="EnsemblFungi"/>
</dbReference>
<dbReference type="GeneID" id="30980942"/>
<dbReference type="RefSeq" id="XP_020063400.1">
    <property type="nucleotide sequence ID" value="XM_020206805.1"/>
</dbReference>
<comment type="subcellular location">
    <subcellularLocation>
        <location evidence="1">Nucleus</location>
    </subcellularLocation>
</comment>
<feature type="repeat" description="WD" evidence="9">
    <location>
        <begin position="417"/>
        <end position="448"/>
    </location>
</feature>
<evidence type="ECO:0000256" key="2">
    <source>
        <dbReference type="ARBA" id="ARBA00022574"/>
    </source>
</evidence>
<dbReference type="InterPro" id="IPR032847">
    <property type="entry name" value="PRPF17"/>
</dbReference>
<keyword evidence="12" id="KW-1185">Reference proteome</keyword>
<organism evidence="11 12">
    <name type="scientific">Suhomyces tanzawaensis NRRL Y-17324</name>
    <dbReference type="NCBI Taxonomy" id="984487"/>
    <lineage>
        <taxon>Eukaryota</taxon>
        <taxon>Fungi</taxon>
        <taxon>Dikarya</taxon>
        <taxon>Ascomycota</taxon>
        <taxon>Saccharomycotina</taxon>
        <taxon>Pichiomycetes</taxon>
        <taxon>Debaryomycetaceae</taxon>
        <taxon>Suhomyces</taxon>
    </lineage>
</organism>
<dbReference type="PROSITE" id="PS00678">
    <property type="entry name" value="WD_REPEATS_1"/>
    <property type="match status" value="1"/>
</dbReference>
<evidence type="ECO:0000256" key="3">
    <source>
        <dbReference type="ARBA" id="ARBA00022664"/>
    </source>
</evidence>
<dbReference type="SMART" id="SM00320">
    <property type="entry name" value="WD40"/>
    <property type="match status" value="6"/>
</dbReference>
<protein>
    <recommendedName>
        <fullName evidence="8">Pre-mRNA-processing factor 17</fullName>
    </recommendedName>
</protein>
<dbReference type="PROSITE" id="PS50082">
    <property type="entry name" value="WD_REPEATS_2"/>
    <property type="match status" value="4"/>
</dbReference>
<evidence type="ECO:0000256" key="7">
    <source>
        <dbReference type="ARBA" id="ARBA00023242"/>
    </source>
</evidence>
<evidence type="ECO:0000256" key="6">
    <source>
        <dbReference type="ARBA" id="ARBA00023187"/>
    </source>
</evidence>
<evidence type="ECO:0000313" key="12">
    <source>
        <dbReference type="Proteomes" id="UP000094285"/>
    </source>
</evidence>
<keyword evidence="4" id="KW-0747">Spliceosome</keyword>
<dbReference type="GO" id="GO:0034399">
    <property type="term" value="C:nuclear periphery"/>
    <property type="evidence" value="ECO:0007669"/>
    <property type="project" value="EnsemblFungi"/>
</dbReference>
<dbReference type="Proteomes" id="UP000094285">
    <property type="component" value="Unassembled WGS sequence"/>
</dbReference>
<dbReference type="GO" id="GO:0000350">
    <property type="term" value="P:generation of catalytic spliceosome for second transesterification step"/>
    <property type="evidence" value="ECO:0007669"/>
    <property type="project" value="EnsemblFungi"/>
</dbReference>
<dbReference type="STRING" id="984487.A0A1E4SFJ2"/>
<feature type="repeat" description="WD" evidence="9">
    <location>
        <begin position="231"/>
        <end position="272"/>
    </location>
</feature>
<evidence type="ECO:0000256" key="10">
    <source>
        <dbReference type="SAM" id="MobiDB-lite"/>
    </source>
</evidence>
<dbReference type="GO" id="GO:0000386">
    <property type="term" value="F:second spliceosomal transesterification activity"/>
    <property type="evidence" value="ECO:0007669"/>
    <property type="project" value="EnsemblFungi"/>
</dbReference>
<dbReference type="Gene3D" id="2.130.10.10">
    <property type="entry name" value="YVTN repeat-like/Quinoprotein amine dehydrogenase"/>
    <property type="match status" value="1"/>
</dbReference>
<keyword evidence="3" id="KW-0507">mRNA processing</keyword>
<keyword evidence="2 9" id="KW-0853">WD repeat</keyword>
<feature type="compositionally biased region" description="Basic and acidic residues" evidence="10">
    <location>
        <begin position="100"/>
        <end position="122"/>
    </location>
</feature>
<dbReference type="GO" id="GO:0045292">
    <property type="term" value="P:mRNA cis splicing, via spliceosome"/>
    <property type="evidence" value="ECO:0007669"/>
    <property type="project" value="EnsemblFungi"/>
</dbReference>
<dbReference type="PROSITE" id="PS50294">
    <property type="entry name" value="WD_REPEATS_REGION"/>
    <property type="match status" value="3"/>
</dbReference>
<proteinExistence type="predicted"/>
<dbReference type="InterPro" id="IPR015943">
    <property type="entry name" value="WD40/YVTN_repeat-like_dom_sf"/>
</dbReference>
<reference evidence="12" key="1">
    <citation type="submission" date="2016-05" db="EMBL/GenBank/DDBJ databases">
        <title>Comparative genomics of biotechnologically important yeasts.</title>
        <authorList>
            <consortium name="DOE Joint Genome Institute"/>
            <person name="Riley R."/>
            <person name="Haridas S."/>
            <person name="Wolfe K.H."/>
            <person name="Lopes M.R."/>
            <person name="Hittinger C.T."/>
            <person name="Goker M."/>
            <person name="Salamov A."/>
            <person name="Wisecaver J."/>
            <person name="Long T.M."/>
            <person name="Aerts A.L."/>
            <person name="Barry K."/>
            <person name="Choi C."/>
            <person name="Clum A."/>
            <person name="Coughlan A.Y."/>
            <person name="Deshpande S."/>
            <person name="Douglass A.P."/>
            <person name="Hanson S.J."/>
            <person name="Klenk H.-P."/>
            <person name="Labutti K."/>
            <person name="Lapidus A."/>
            <person name="Lindquist E."/>
            <person name="Lipzen A."/>
            <person name="Meier-Kolthoff J.P."/>
            <person name="Ohm R.A."/>
            <person name="Otillar R.P."/>
            <person name="Pangilinan J."/>
            <person name="Peng Y."/>
            <person name="Rokas A."/>
            <person name="Rosa C.A."/>
            <person name="Scheuner C."/>
            <person name="Sibirny A.A."/>
            <person name="Slot J.C."/>
            <person name="Stielow J.B."/>
            <person name="Sun H."/>
            <person name="Kurtzman C.P."/>
            <person name="Blackwell M."/>
            <person name="Grigoriev I.V."/>
            <person name="Jeffries T.W."/>
        </authorList>
    </citation>
    <scope>NUCLEOTIDE SEQUENCE [LARGE SCALE GENOMIC DNA]</scope>
    <source>
        <strain evidence="12">NRRL Y-17324</strain>
    </source>
</reference>
<feature type="compositionally biased region" description="Polar residues" evidence="10">
    <location>
        <begin position="29"/>
        <end position="40"/>
    </location>
</feature>
<sequence>MLIVQGYESSDGDESDKDRHESLAVGVITEQSASPIRSTTNKLKRTFAGSIEQVHYDAALFKSTSTSQDRSQAKKLKRARKKNKDDYLGPWAAWDQSEPEPEHEQESNEAHGLESDKENDRDAENEENVDEDDLDDSSVETTQFFGTKKGDYLGRSYLHVPTDVNINLKQDPGSHQCFVPKKLEHTFAGHSKGINKLELFPRSGHLMLSAGNDPVIRLWDMYHDRELLREYYGHKQAVKDVVFNKIGDKFLSCGYDKLIHLWNTESGKIEKTIRVKAIPNVIKFNPNNEAEFIVGLSNHNIEHYDMSTLSYEVPIQTYDHHLGAINSLTIIDDEKRFISTADDKTVRFWDWQINIPIKFISDPSQHSMPTSALYPGGAFVALQSMDNTIQTIQGRGKFRTNNKTFRGHNVAGYGIDIDFSPDGKLIVSGDSKGNSYFWDWKTCKLVKKLKVSTRVISSIKFHPQEPSGVVMGGMSGEIYYYA</sequence>
<dbReference type="InterPro" id="IPR001680">
    <property type="entry name" value="WD40_rpt"/>
</dbReference>
<evidence type="ECO:0000256" key="9">
    <source>
        <dbReference type="PROSITE-ProRule" id="PRU00221"/>
    </source>
</evidence>
<feature type="repeat" description="WD" evidence="9">
    <location>
        <begin position="187"/>
        <end position="229"/>
    </location>
</feature>
<dbReference type="SUPFAM" id="SSF50978">
    <property type="entry name" value="WD40 repeat-like"/>
    <property type="match status" value="1"/>
</dbReference>